<evidence type="ECO:0000313" key="2">
    <source>
        <dbReference type="EMBL" id="CEM26521.1"/>
    </source>
</evidence>
<accession>A0A0G4GBQ0</accession>
<feature type="region of interest" description="Disordered" evidence="1">
    <location>
        <begin position="186"/>
        <end position="230"/>
    </location>
</feature>
<sequence length="297" mass="33208">MDHSDPNRGLVHCPHPALRFKYFVRFEKGSEQSKYLECRACGGEQGIYYRTKDHRKSDPNLWLNVHLFACRNIDRQTEQFQAIKKYVQTPAKRNRGTQRFEDAVSGNRQTLQADAVNERAIEERSLELHEDDADVNALIPPGEDLEEQGLPVDTNLQMSDKWTQALEQGVQPTGEVVAPQADRESFDANPETDWHKDGQNGPLHPSITDSEEEGKARPVDFKTNPEGDLDLKVPDVEAAMVETSTEFGGAEGVSVPAADLEGQCYLDGYGPASRTNRSSGFSHALRAHPYSGIRRSM</sequence>
<feature type="compositionally biased region" description="Basic and acidic residues" evidence="1">
    <location>
        <begin position="186"/>
        <end position="198"/>
    </location>
</feature>
<proteinExistence type="predicted"/>
<organism evidence="2">
    <name type="scientific">Chromera velia CCMP2878</name>
    <dbReference type="NCBI Taxonomy" id="1169474"/>
    <lineage>
        <taxon>Eukaryota</taxon>
        <taxon>Sar</taxon>
        <taxon>Alveolata</taxon>
        <taxon>Colpodellida</taxon>
        <taxon>Chromeraceae</taxon>
        <taxon>Chromera</taxon>
    </lineage>
</organism>
<dbReference type="EMBL" id="CDMZ01001063">
    <property type="protein sequence ID" value="CEM26521.1"/>
    <property type="molecule type" value="Genomic_DNA"/>
</dbReference>
<gene>
    <name evidence="2" type="ORF">Cvel_21164</name>
</gene>
<protein>
    <submittedName>
        <fullName evidence="2">Uncharacterized protein</fullName>
    </submittedName>
</protein>
<name>A0A0G4GBQ0_9ALVE</name>
<reference evidence="2" key="1">
    <citation type="submission" date="2014-11" db="EMBL/GenBank/DDBJ databases">
        <authorList>
            <person name="Otto D Thomas"/>
            <person name="Naeem Raeece"/>
        </authorList>
    </citation>
    <scope>NUCLEOTIDE SEQUENCE</scope>
</reference>
<dbReference type="AlphaFoldDB" id="A0A0G4GBQ0"/>
<evidence type="ECO:0000256" key="1">
    <source>
        <dbReference type="SAM" id="MobiDB-lite"/>
    </source>
</evidence>
<dbReference type="VEuPathDB" id="CryptoDB:Cvel_21164"/>
<feature type="compositionally biased region" description="Basic and acidic residues" evidence="1">
    <location>
        <begin position="213"/>
        <end position="230"/>
    </location>
</feature>